<dbReference type="Proteomes" id="UP000789901">
    <property type="component" value="Unassembled WGS sequence"/>
</dbReference>
<sequence>VLNMKCSLIMIPNEIEATKKFKDAINNINNVLDQETDELRLNELNKLSEIYFK</sequence>
<protein>
    <submittedName>
        <fullName evidence="1">43923_t:CDS:1</fullName>
    </submittedName>
</protein>
<evidence type="ECO:0000313" key="1">
    <source>
        <dbReference type="EMBL" id="CAG8841042.1"/>
    </source>
</evidence>
<gene>
    <name evidence="1" type="ORF">GMARGA_LOCUS35216</name>
</gene>
<accession>A0ABN7WUE1</accession>
<organism evidence="1 2">
    <name type="scientific">Gigaspora margarita</name>
    <dbReference type="NCBI Taxonomy" id="4874"/>
    <lineage>
        <taxon>Eukaryota</taxon>
        <taxon>Fungi</taxon>
        <taxon>Fungi incertae sedis</taxon>
        <taxon>Mucoromycota</taxon>
        <taxon>Glomeromycotina</taxon>
        <taxon>Glomeromycetes</taxon>
        <taxon>Diversisporales</taxon>
        <taxon>Gigasporaceae</taxon>
        <taxon>Gigaspora</taxon>
    </lineage>
</organism>
<keyword evidence="2" id="KW-1185">Reference proteome</keyword>
<name>A0ABN7WUE1_GIGMA</name>
<evidence type="ECO:0000313" key="2">
    <source>
        <dbReference type="Proteomes" id="UP000789901"/>
    </source>
</evidence>
<feature type="non-terminal residue" evidence="1">
    <location>
        <position position="53"/>
    </location>
</feature>
<reference evidence="1 2" key="1">
    <citation type="submission" date="2021-06" db="EMBL/GenBank/DDBJ databases">
        <authorList>
            <person name="Kallberg Y."/>
            <person name="Tangrot J."/>
            <person name="Rosling A."/>
        </authorList>
    </citation>
    <scope>NUCLEOTIDE SEQUENCE [LARGE SCALE GENOMIC DNA]</scope>
    <source>
        <strain evidence="1 2">120-4 pot B 10/14</strain>
    </source>
</reference>
<proteinExistence type="predicted"/>
<feature type="non-terminal residue" evidence="1">
    <location>
        <position position="1"/>
    </location>
</feature>
<dbReference type="EMBL" id="CAJVQB010064524">
    <property type="protein sequence ID" value="CAG8841042.1"/>
    <property type="molecule type" value="Genomic_DNA"/>
</dbReference>
<comment type="caution">
    <text evidence="1">The sequence shown here is derived from an EMBL/GenBank/DDBJ whole genome shotgun (WGS) entry which is preliminary data.</text>
</comment>